<reference evidence="1" key="1">
    <citation type="submission" date="2022-11" db="EMBL/GenBank/DDBJ databases">
        <authorList>
            <person name="Morgan W.R."/>
            <person name="Tartar A."/>
        </authorList>
    </citation>
    <scope>NUCLEOTIDE SEQUENCE</scope>
    <source>
        <strain evidence="1">ARSEF 373</strain>
    </source>
</reference>
<proteinExistence type="predicted"/>
<dbReference type="Proteomes" id="UP001146120">
    <property type="component" value="Unassembled WGS sequence"/>
</dbReference>
<evidence type="ECO:0000313" key="2">
    <source>
        <dbReference type="Proteomes" id="UP001146120"/>
    </source>
</evidence>
<protein>
    <submittedName>
        <fullName evidence="1">Uncharacterized protein</fullName>
    </submittedName>
</protein>
<evidence type="ECO:0000313" key="1">
    <source>
        <dbReference type="EMBL" id="DAZ98626.1"/>
    </source>
</evidence>
<dbReference type="EMBL" id="DAKRPA010000101">
    <property type="protein sequence ID" value="DAZ98626.1"/>
    <property type="molecule type" value="Genomic_DNA"/>
</dbReference>
<name>A0AAV2YWE4_9STRA</name>
<comment type="caution">
    <text evidence="1">The sequence shown here is derived from an EMBL/GenBank/DDBJ whole genome shotgun (WGS) entry which is preliminary data.</text>
</comment>
<dbReference type="AlphaFoldDB" id="A0AAV2YWE4"/>
<reference evidence="1" key="2">
    <citation type="journal article" date="2023" name="Microbiol Resour">
        <title>Decontamination and Annotation of the Draft Genome Sequence of the Oomycete Lagenidium giganteum ARSEF 373.</title>
        <authorList>
            <person name="Morgan W.R."/>
            <person name="Tartar A."/>
        </authorList>
    </citation>
    <scope>NUCLEOTIDE SEQUENCE</scope>
    <source>
        <strain evidence="1">ARSEF 373</strain>
    </source>
</reference>
<organism evidence="1 2">
    <name type="scientific">Lagenidium giganteum</name>
    <dbReference type="NCBI Taxonomy" id="4803"/>
    <lineage>
        <taxon>Eukaryota</taxon>
        <taxon>Sar</taxon>
        <taxon>Stramenopiles</taxon>
        <taxon>Oomycota</taxon>
        <taxon>Peronosporomycetes</taxon>
        <taxon>Pythiales</taxon>
        <taxon>Pythiaceae</taxon>
    </lineage>
</organism>
<gene>
    <name evidence="1" type="ORF">N0F65_000821</name>
</gene>
<keyword evidence="2" id="KW-1185">Reference proteome</keyword>
<sequence length="82" mass="9057">MTRIVVRKCFLLVRKSSSTPQIWMSGTNSSGILCSTRHYSSHTTSMIVLNALSPLCWIMVPQKENLSVLSLVTVTVEANSNT</sequence>
<accession>A0AAV2YWE4</accession>